<feature type="compositionally biased region" description="Polar residues" evidence="11">
    <location>
        <begin position="852"/>
        <end position="863"/>
    </location>
</feature>
<feature type="transmembrane region" description="Helical" evidence="12">
    <location>
        <begin position="25"/>
        <end position="44"/>
    </location>
</feature>
<dbReference type="Pfam" id="PF17689">
    <property type="entry name" value="Arabino_trans_N"/>
    <property type="match status" value="1"/>
</dbReference>
<dbReference type="Pfam" id="PF14896">
    <property type="entry name" value="Arabino_trans_C"/>
    <property type="match status" value="1"/>
</dbReference>
<accession>A0ABU8NVV6</accession>
<feature type="domain" description="Arabinosyltransferase C-terminal" evidence="14">
    <location>
        <begin position="737"/>
        <end position="1132"/>
    </location>
</feature>
<dbReference type="Gene3D" id="2.60.120.940">
    <property type="entry name" value="EmbC, C-terminal domain, subdomain 2"/>
    <property type="match status" value="1"/>
</dbReference>
<evidence type="ECO:0000256" key="12">
    <source>
        <dbReference type="SAM" id="Phobius"/>
    </source>
</evidence>
<keyword evidence="6" id="KW-0808">Transferase</keyword>
<keyword evidence="9 12" id="KW-0472">Membrane</keyword>
<evidence type="ECO:0000256" key="10">
    <source>
        <dbReference type="ARBA" id="ARBA00023316"/>
    </source>
</evidence>
<evidence type="ECO:0000259" key="13">
    <source>
        <dbReference type="Pfam" id="PF04602"/>
    </source>
</evidence>
<evidence type="ECO:0000256" key="6">
    <source>
        <dbReference type="ARBA" id="ARBA00022679"/>
    </source>
</evidence>
<dbReference type="InterPro" id="IPR042486">
    <property type="entry name" value="Arabino_trans_C_2"/>
</dbReference>
<dbReference type="Gene3D" id="3.40.190.160">
    <property type="match status" value="1"/>
</dbReference>
<feature type="compositionally biased region" description="Low complexity" evidence="11">
    <location>
        <begin position="836"/>
        <end position="846"/>
    </location>
</feature>
<feature type="transmembrane region" description="Helical" evidence="12">
    <location>
        <begin position="623"/>
        <end position="645"/>
    </location>
</feature>
<dbReference type="Gene3D" id="2.60.120.610">
    <property type="entry name" value="arabinofuranosyltransferase like domain"/>
    <property type="match status" value="1"/>
</dbReference>
<name>A0ABU8NVV6_9CORY</name>
<comment type="caution">
    <text evidence="16">The sequence shown here is derived from an EMBL/GenBank/DDBJ whole genome shotgun (WGS) entry which is preliminary data.</text>
</comment>
<comment type="subcellular location">
    <subcellularLocation>
        <location evidence="2">Cell membrane</location>
        <topology evidence="2">Multi-pass membrane protein</topology>
    </subcellularLocation>
</comment>
<comment type="function">
    <text evidence="1">Arabinosyl transferase responsible for the polymerization of arabinose into the arabinan of arabinogalactan.</text>
</comment>
<reference evidence="16 17" key="1">
    <citation type="submission" date="2024-02" db="EMBL/GenBank/DDBJ databases">
        <title>Whole genome sequencing and characterization of Corynebacterium isolated from the ocular surface of dry eye disease sufferers.</title>
        <authorList>
            <person name="Naqvi M."/>
        </authorList>
    </citation>
    <scope>NUCLEOTIDE SEQUENCE [LARGE SCALE GENOMIC DNA]</scope>
    <source>
        <strain evidence="16 17">PCRF</strain>
    </source>
</reference>
<feature type="domain" description="Arabinofuranosyltransferase central" evidence="13">
    <location>
        <begin position="213"/>
        <end position="685"/>
    </location>
</feature>
<evidence type="ECO:0000256" key="1">
    <source>
        <dbReference type="ARBA" id="ARBA00003001"/>
    </source>
</evidence>
<keyword evidence="17" id="KW-1185">Reference proteome</keyword>
<evidence type="ECO:0000256" key="8">
    <source>
        <dbReference type="ARBA" id="ARBA00022989"/>
    </source>
</evidence>
<keyword evidence="7 12" id="KW-0812">Transmembrane</keyword>
<dbReference type="InterPro" id="IPR040920">
    <property type="entry name" value="Arabino_trans_N"/>
</dbReference>
<evidence type="ECO:0000256" key="2">
    <source>
        <dbReference type="ARBA" id="ARBA00004651"/>
    </source>
</evidence>
<feature type="transmembrane region" description="Helical" evidence="12">
    <location>
        <begin position="260"/>
        <end position="280"/>
    </location>
</feature>
<dbReference type="RefSeq" id="WP_337889690.1">
    <property type="nucleotide sequence ID" value="NZ_JBAHVI010000003.1"/>
</dbReference>
<feature type="transmembrane region" description="Helical" evidence="12">
    <location>
        <begin position="567"/>
        <end position="585"/>
    </location>
</feature>
<feature type="transmembrane region" description="Helical" evidence="12">
    <location>
        <begin position="365"/>
        <end position="381"/>
    </location>
</feature>
<feature type="transmembrane region" description="Helical" evidence="12">
    <location>
        <begin position="665"/>
        <end position="686"/>
    </location>
</feature>
<evidence type="ECO:0000259" key="14">
    <source>
        <dbReference type="Pfam" id="PF14896"/>
    </source>
</evidence>
<evidence type="ECO:0000313" key="16">
    <source>
        <dbReference type="EMBL" id="MEJ4099109.1"/>
    </source>
</evidence>
<evidence type="ECO:0000256" key="9">
    <source>
        <dbReference type="ARBA" id="ARBA00023136"/>
    </source>
</evidence>
<feature type="region of interest" description="Disordered" evidence="11">
    <location>
        <begin position="783"/>
        <end position="865"/>
    </location>
</feature>
<evidence type="ECO:0000259" key="15">
    <source>
        <dbReference type="Pfam" id="PF17689"/>
    </source>
</evidence>
<keyword evidence="8 12" id="KW-1133">Transmembrane helix</keyword>
<evidence type="ECO:0000256" key="11">
    <source>
        <dbReference type="SAM" id="MobiDB-lite"/>
    </source>
</evidence>
<feature type="transmembrane region" description="Helical" evidence="12">
    <location>
        <begin position="597"/>
        <end position="616"/>
    </location>
</feature>
<proteinExistence type="inferred from homology"/>
<feature type="transmembrane region" description="Helical" evidence="12">
    <location>
        <begin position="331"/>
        <end position="353"/>
    </location>
</feature>
<comment type="similarity">
    <text evidence="3">Belongs to the emb family.</text>
</comment>
<dbReference type="InterPro" id="IPR007680">
    <property type="entry name" value="Arabino_trans_central"/>
</dbReference>
<dbReference type="Proteomes" id="UP001359781">
    <property type="component" value="Unassembled WGS sequence"/>
</dbReference>
<evidence type="ECO:0000256" key="5">
    <source>
        <dbReference type="ARBA" id="ARBA00022676"/>
    </source>
</evidence>
<protein>
    <submittedName>
        <fullName evidence="16">Arabinosyltransferase domain-containing protein</fullName>
    </submittedName>
</protein>
<feature type="transmembrane region" description="Helical" evidence="12">
    <location>
        <begin position="716"/>
        <end position="739"/>
    </location>
</feature>
<keyword evidence="4" id="KW-1003">Cell membrane</keyword>
<dbReference type="InterPro" id="IPR027451">
    <property type="entry name" value="EmbABC_dom1"/>
</dbReference>
<dbReference type="EMBL" id="JBAHVJ010000002">
    <property type="protein sequence ID" value="MEJ4099109.1"/>
    <property type="molecule type" value="Genomic_DNA"/>
</dbReference>
<organism evidence="16 17">
    <name type="scientific">Corynebacterium mastitidis</name>
    <dbReference type="NCBI Taxonomy" id="161890"/>
    <lineage>
        <taxon>Bacteria</taxon>
        <taxon>Bacillati</taxon>
        <taxon>Actinomycetota</taxon>
        <taxon>Actinomycetes</taxon>
        <taxon>Mycobacteriales</taxon>
        <taxon>Corynebacteriaceae</taxon>
        <taxon>Corynebacterium</taxon>
    </lineage>
</organism>
<sequence length="1137" mass="122508">MSVTSEASPTPPHAPAQQAPGWLKYLAIVTGLLGFLLFLATPLLPVHQVQSSLQWPQNGSVHSVNAPLISYTPQSMEAQVPLSAVGDLREGQSLLLGTLPGDSTDAAHRGLFVHSFDGAIDVSVRGEAFFELTADQARALPDQAVLSLSSTEEETRAWVEGTDYSSTADSTSKEDVRPQVTGLYTELSDDAAQRLIDAGLSAHVEINSRFTSSPTLLKQAATWIGVAMMLVSLWCLRRLDRLDGARPAAMLPPRWWRPRALDALVGSILVFWHFLGANTADDGYILSMARLAEHSGYMANYYRWFGVPEAPFGWPYYDLLTLMAQVTTASAWMRLPALLSGLIIWFVLSRYLLPRLGGRVGQRRLAQWTAALVLLAFWLPYNNGTRPEPIIAMGSVLAWAAFERAIETRRLFPGAVGVLLAALSLATGPTGLMAVAALFAALSPLLRILYARLPLLGGGERAAAGANVVAALAMLAPVLATGTAVLVGMFGDQTLASVLEATRVRSEIGPALPWHEEFARYQSLLSTSSVDGSFTRRFPMFMFLASLAIVAITLLRNKKIAGTASGPTGRLVIIVVGTFFFLMFTPTKWTHHFGANAGTAAALAAVASVALSAMVVRSARARAMTIGGFLLLFALALAGNNGWWYVSSFRVPWWDKPVQLHAIEASSVVLYAAIAILVVGVVLSFLGDMRRTRAETLGTVEEMLAQRRRRNASSRWVGLASAPIAVLSAVVVAFSLLSFGKAFASQYPAYTVGMGNLRNLGGNSCGLASDALVETNTNDSFLAPTDGIPLGESLEAGENRGFGPNNLPGSVEDESSDDSRGPGSAIADQVESDNTQGSSDSGQDNGNSGGSRSANQRGVNGSTHELPFDLDYEVVPVLGSYQEDDQRPAKVTTAWYELPAARTEEAPLVVVSAFGKIKHHDINGVEQDGQNLVLEYGTRQADGSVTDTGAVEMRDAGPTPNWRNLRYPLADLPEDATVVRIVAEDVNLDEDEWLGITPPRVPTLDNIESVIGSERPGLLDWPVPLQFPCQRTFDHYAGVTEIPSYRISPDYPGKSTLTPVQNYTGGGPMGTVEAVNESYELPSYLRDDWGRDWGSIEIYEPRTNAAGQAPDTAEITHREITRSGLWNPGEMNIDTKH</sequence>
<keyword evidence="10" id="KW-0961">Cell wall biogenesis/degradation</keyword>
<evidence type="ECO:0000256" key="3">
    <source>
        <dbReference type="ARBA" id="ARBA00008195"/>
    </source>
</evidence>
<dbReference type="InterPro" id="IPR032731">
    <property type="entry name" value="Arabino_trans_C"/>
</dbReference>
<feature type="transmembrane region" description="Helical" evidence="12">
    <location>
        <begin position="220"/>
        <end position="239"/>
    </location>
</feature>
<evidence type="ECO:0000313" key="17">
    <source>
        <dbReference type="Proteomes" id="UP001359781"/>
    </source>
</evidence>
<feature type="transmembrane region" description="Helical" evidence="12">
    <location>
        <begin position="538"/>
        <end position="555"/>
    </location>
</feature>
<dbReference type="Pfam" id="PF04602">
    <property type="entry name" value="Arabinose_trans"/>
    <property type="match status" value="1"/>
</dbReference>
<gene>
    <name evidence="16" type="ORF">V5S96_01870</name>
</gene>
<evidence type="ECO:0000256" key="4">
    <source>
        <dbReference type="ARBA" id="ARBA00022475"/>
    </source>
</evidence>
<feature type="domain" description="Arabinosyltransferas concanavalin like" evidence="15">
    <location>
        <begin position="47"/>
        <end position="209"/>
    </location>
</feature>
<evidence type="ECO:0000256" key="7">
    <source>
        <dbReference type="ARBA" id="ARBA00022692"/>
    </source>
</evidence>
<feature type="transmembrane region" description="Helical" evidence="12">
    <location>
        <begin position="462"/>
        <end position="490"/>
    </location>
</feature>
<keyword evidence="5" id="KW-0328">Glycosyltransferase</keyword>